<evidence type="ECO:0000313" key="1">
    <source>
        <dbReference type="EMBL" id="KAJ7661705.1"/>
    </source>
</evidence>
<proteinExistence type="predicted"/>
<dbReference type="Proteomes" id="UP001221757">
    <property type="component" value="Unassembled WGS sequence"/>
</dbReference>
<protein>
    <submittedName>
        <fullName evidence="1">Uncharacterized protein</fullName>
    </submittedName>
</protein>
<evidence type="ECO:0000313" key="2">
    <source>
        <dbReference type="Proteomes" id="UP001221757"/>
    </source>
</evidence>
<gene>
    <name evidence="1" type="ORF">B0H17DRAFT_1144583</name>
</gene>
<accession>A0AAD7G2R6</accession>
<sequence>MNEHRRFDASGVVKKKKAAVRAHIEATVATRRAKRKTLDDKRKKAANHAASIVIVTEQETLEDFTKAQLEDQLAAHRLLDTAVPKLIPVKSKLKNNSQRLEHLLLAVKRYVEANEGGPGDMSGVE</sequence>
<dbReference type="EMBL" id="JARKIE010000248">
    <property type="protein sequence ID" value="KAJ7661705.1"/>
    <property type="molecule type" value="Genomic_DNA"/>
</dbReference>
<keyword evidence="2" id="KW-1185">Reference proteome</keyword>
<comment type="caution">
    <text evidence="1">The sequence shown here is derived from an EMBL/GenBank/DDBJ whole genome shotgun (WGS) entry which is preliminary data.</text>
</comment>
<dbReference type="AlphaFoldDB" id="A0AAD7G2R6"/>
<reference evidence="1" key="1">
    <citation type="submission" date="2023-03" db="EMBL/GenBank/DDBJ databases">
        <title>Massive genome expansion in bonnet fungi (Mycena s.s.) driven by repeated elements and novel gene families across ecological guilds.</title>
        <authorList>
            <consortium name="Lawrence Berkeley National Laboratory"/>
            <person name="Harder C.B."/>
            <person name="Miyauchi S."/>
            <person name="Viragh M."/>
            <person name="Kuo A."/>
            <person name="Thoen E."/>
            <person name="Andreopoulos B."/>
            <person name="Lu D."/>
            <person name="Skrede I."/>
            <person name="Drula E."/>
            <person name="Henrissat B."/>
            <person name="Morin E."/>
            <person name="Kohler A."/>
            <person name="Barry K."/>
            <person name="LaButti K."/>
            <person name="Morin E."/>
            <person name="Salamov A."/>
            <person name="Lipzen A."/>
            <person name="Mereny Z."/>
            <person name="Hegedus B."/>
            <person name="Baldrian P."/>
            <person name="Stursova M."/>
            <person name="Weitz H."/>
            <person name="Taylor A."/>
            <person name="Grigoriev I.V."/>
            <person name="Nagy L.G."/>
            <person name="Martin F."/>
            <person name="Kauserud H."/>
        </authorList>
    </citation>
    <scope>NUCLEOTIDE SEQUENCE</scope>
    <source>
        <strain evidence="1">CBHHK067</strain>
    </source>
</reference>
<name>A0AAD7G2R6_MYCRO</name>
<organism evidence="1 2">
    <name type="scientific">Mycena rosella</name>
    <name type="common">Pink bonnet</name>
    <name type="synonym">Agaricus rosellus</name>
    <dbReference type="NCBI Taxonomy" id="1033263"/>
    <lineage>
        <taxon>Eukaryota</taxon>
        <taxon>Fungi</taxon>
        <taxon>Dikarya</taxon>
        <taxon>Basidiomycota</taxon>
        <taxon>Agaricomycotina</taxon>
        <taxon>Agaricomycetes</taxon>
        <taxon>Agaricomycetidae</taxon>
        <taxon>Agaricales</taxon>
        <taxon>Marasmiineae</taxon>
        <taxon>Mycenaceae</taxon>
        <taxon>Mycena</taxon>
    </lineage>
</organism>